<organism evidence="7 8">
    <name type="scientific">Fasciolopsis buskii</name>
    <dbReference type="NCBI Taxonomy" id="27845"/>
    <lineage>
        <taxon>Eukaryota</taxon>
        <taxon>Metazoa</taxon>
        <taxon>Spiralia</taxon>
        <taxon>Lophotrochozoa</taxon>
        <taxon>Platyhelminthes</taxon>
        <taxon>Trematoda</taxon>
        <taxon>Digenea</taxon>
        <taxon>Plagiorchiida</taxon>
        <taxon>Echinostomata</taxon>
        <taxon>Echinostomatoidea</taxon>
        <taxon>Fasciolidae</taxon>
        <taxon>Fasciolopsis</taxon>
    </lineage>
</organism>
<dbReference type="EMBL" id="LUCM01011210">
    <property type="protein sequence ID" value="KAA0184278.1"/>
    <property type="molecule type" value="Genomic_DNA"/>
</dbReference>
<keyword evidence="5 6" id="KW-0472">Membrane</keyword>
<dbReference type="InterPro" id="IPR019365">
    <property type="entry name" value="TVP18/Ca-channel_flower"/>
</dbReference>
<evidence type="ECO:0000256" key="4">
    <source>
        <dbReference type="ARBA" id="ARBA00022989"/>
    </source>
</evidence>
<keyword evidence="8" id="KW-1185">Reference proteome</keyword>
<evidence type="ECO:0000256" key="3">
    <source>
        <dbReference type="ARBA" id="ARBA00022692"/>
    </source>
</evidence>
<feature type="transmembrane region" description="Helical" evidence="6">
    <location>
        <begin position="31"/>
        <end position="63"/>
    </location>
</feature>
<evidence type="ECO:0000256" key="5">
    <source>
        <dbReference type="ARBA" id="ARBA00023136"/>
    </source>
</evidence>
<proteinExistence type="inferred from homology"/>
<comment type="caution">
    <text evidence="7">The sequence shown here is derived from an EMBL/GenBank/DDBJ whole genome shotgun (WGS) entry which is preliminary data.</text>
</comment>
<dbReference type="GO" id="GO:0016020">
    <property type="term" value="C:membrane"/>
    <property type="evidence" value="ECO:0007669"/>
    <property type="project" value="InterPro"/>
</dbReference>
<dbReference type="OrthoDB" id="9934994at2759"/>
<name>A0A8E0VE67_9TREM</name>
<evidence type="ECO:0000313" key="8">
    <source>
        <dbReference type="Proteomes" id="UP000728185"/>
    </source>
</evidence>
<reference evidence="7" key="1">
    <citation type="submission" date="2019-05" db="EMBL/GenBank/DDBJ databases">
        <title>Annotation for the trematode Fasciolopsis buski.</title>
        <authorList>
            <person name="Choi Y.-J."/>
        </authorList>
    </citation>
    <scope>NUCLEOTIDE SEQUENCE</scope>
    <source>
        <strain evidence="7">HT</strain>
        <tissue evidence="7">Whole worm</tissue>
    </source>
</reference>
<evidence type="ECO:0000256" key="1">
    <source>
        <dbReference type="ARBA" id="ARBA00004127"/>
    </source>
</evidence>
<accession>A0A8E0VE67</accession>
<evidence type="ECO:0000256" key="2">
    <source>
        <dbReference type="ARBA" id="ARBA00010023"/>
    </source>
</evidence>
<keyword evidence="3 6" id="KW-0812">Transmembrane</keyword>
<sequence>MTLEAPFCCAMIPQLQKLSDFSEKRSPFQRIIFYGVATILPLSMCFGISTIFAALALGGSCAFNVWKFIQERRAPRTGDTGGIVTGSAATSSVTAEMGQAAPPPHSQAGFRDQLVEKSAVGAVRGAMSGTYSGL</sequence>
<keyword evidence="4 6" id="KW-1133">Transmembrane helix</keyword>
<evidence type="ECO:0008006" key="9">
    <source>
        <dbReference type="Google" id="ProtNLM"/>
    </source>
</evidence>
<dbReference type="GO" id="GO:0012505">
    <property type="term" value="C:endomembrane system"/>
    <property type="evidence" value="ECO:0007669"/>
    <property type="project" value="UniProtKB-SubCell"/>
</dbReference>
<dbReference type="Proteomes" id="UP000728185">
    <property type="component" value="Unassembled WGS sequence"/>
</dbReference>
<dbReference type="PANTHER" id="PTHR13314">
    <property type="entry name" value="CALCIUM CHANNEL FLOWER HOMOLOG"/>
    <property type="match status" value="1"/>
</dbReference>
<dbReference type="PANTHER" id="PTHR13314:SF2">
    <property type="entry name" value="CALCIUM CHANNEL FLOWER HOMOLOG"/>
    <property type="match status" value="1"/>
</dbReference>
<dbReference type="AlphaFoldDB" id="A0A8E0VE67"/>
<comment type="similarity">
    <text evidence="2">Belongs to the calcium channel flower family.</text>
</comment>
<protein>
    <recommendedName>
        <fullName evidence="9">Calcium channel flower</fullName>
    </recommendedName>
</protein>
<comment type="subcellular location">
    <subcellularLocation>
        <location evidence="1">Endomembrane system</location>
        <topology evidence="1">Multi-pass membrane protein</topology>
    </subcellularLocation>
</comment>
<dbReference type="GO" id="GO:0016192">
    <property type="term" value="P:vesicle-mediated transport"/>
    <property type="evidence" value="ECO:0007669"/>
    <property type="project" value="TreeGrafter"/>
</dbReference>
<evidence type="ECO:0000313" key="7">
    <source>
        <dbReference type="EMBL" id="KAA0184278.1"/>
    </source>
</evidence>
<dbReference type="Pfam" id="PF10233">
    <property type="entry name" value="Cg6151-P"/>
    <property type="match status" value="1"/>
</dbReference>
<evidence type="ECO:0000256" key="6">
    <source>
        <dbReference type="SAM" id="Phobius"/>
    </source>
</evidence>
<gene>
    <name evidence="7" type="ORF">FBUS_08675</name>
</gene>